<dbReference type="STRING" id="522306.CAP2UW1_3613"/>
<name>C7RK29_ACCRE</name>
<reference evidence="9" key="1">
    <citation type="submission" date="2009-08" db="EMBL/GenBank/DDBJ databases">
        <authorList>
            <consortium name="US DOE Joint Genome Institute"/>
            <person name="Lucas S."/>
            <person name="Copeland A."/>
            <person name="Lapidus A."/>
            <person name="Glavina del Rio T."/>
            <person name="Dalin E."/>
            <person name="Tice H."/>
            <person name="Bruce D."/>
            <person name="Barry K."/>
            <person name="Pitluck S."/>
            <person name="Lowry S."/>
            <person name="Larimer F."/>
            <person name="Land M."/>
            <person name="Hauser L."/>
            <person name="Kyrpides N."/>
            <person name="Ivanova N."/>
            <person name="McMahon K.D."/>
            <person name="Hugenholtz P."/>
        </authorList>
    </citation>
    <scope>NUCLEOTIDE SEQUENCE</scope>
    <source>
        <strain evidence="9">UW-1</strain>
    </source>
</reference>
<keyword evidence="7" id="KW-0732">Signal</keyword>
<evidence type="ECO:0000256" key="5">
    <source>
        <dbReference type="ARBA" id="ARBA00023004"/>
    </source>
</evidence>
<dbReference type="AlphaFoldDB" id="C7RK29"/>
<evidence type="ECO:0000256" key="7">
    <source>
        <dbReference type="SAM" id="SignalP"/>
    </source>
</evidence>
<dbReference type="InterPro" id="IPR036909">
    <property type="entry name" value="Cyt_c-like_dom_sf"/>
</dbReference>
<dbReference type="EMBL" id="CP001715">
    <property type="protein sequence ID" value="ACV36870.1"/>
    <property type="molecule type" value="Genomic_DNA"/>
</dbReference>
<feature type="domain" description="Cytochrome c" evidence="8">
    <location>
        <begin position="19"/>
        <end position="103"/>
    </location>
</feature>
<dbReference type="OrthoDB" id="9814063at2"/>
<sequence length="103" mass="10612" precursor="true">MKAIYVSLLAAAGIMSAGAVSAADESALAKSKGCLACHAVDKKVVGPAYQEVAKKYTAKDEAMLAEKVIKGGKGVWGPVPMPPNASVTPEEAKKLVGWILSLK</sequence>
<organism evidence="9">
    <name type="scientific">Accumulibacter regalis</name>
    <dbReference type="NCBI Taxonomy" id="522306"/>
    <lineage>
        <taxon>Bacteria</taxon>
        <taxon>Pseudomonadati</taxon>
        <taxon>Pseudomonadota</taxon>
        <taxon>Betaproteobacteria</taxon>
        <taxon>Candidatus Accumulibacter</taxon>
    </lineage>
</organism>
<accession>C7RK29</accession>
<evidence type="ECO:0000256" key="4">
    <source>
        <dbReference type="ARBA" id="ARBA00022982"/>
    </source>
</evidence>
<dbReference type="PROSITE" id="PS51007">
    <property type="entry name" value="CYTC"/>
    <property type="match status" value="1"/>
</dbReference>
<feature type="signal peptide" evidence="7">
    <location>
        <begin position="1"/>
        <end position="22"/>
    </location>
</feature>
<feature type="chain" id="PRO_5002981572" evidence="7">
    <location>
        <begin position="23"/>
        <end position="103"/>
    </location>
</feature>
<dbReference type="eggNOG" id="COG4654">
    <property type="taxonomic scope" value="Bacteria"/>
</dbReference>
<evidence type="ECO:0000259" key="8">
    <source>
        <dbReference type="PROSITE" id="PS51007"/>
    </source>
</evidence>
<dbReference type="GO" id="GO:0005506">
    <property type="term" value="F:iron ion binding"/>
    <property type="evidence" value="ECO:0007669"/>
    <property type="project" value="InterPro"/>
</dbReference>
<dbReference type="KEGG" id="app:CAP2UW1_3613"/>
<dbReference type="GO" id="GO:0020037">
    <property type="term" value="F:heme binding"/>
    <property type="evidence" value="ECO:0007669"/>
    <property type="project" value="InterPro"/>
</dbReference>
<proteinExistence type="predicted"/>
<evidence type="ECO:0000256" key="1">
    <source>
        <dbReference type="ARBA" id="ARBA00022448"/>
    </source>
</evidence>
<dbReference type="InterPro" id="IPR002324">
    <property type="entry name" value="Cyt_c_ID"/>
</dbReference>
<gene>
    <name evidence="9" type="ordered locus">CAP2UW1_3613</name>
</gene>
<dbReference type="Gene3D" id="1.10.760.10">
    <property type="entry name" value="Cytochrome c-like domain"/>
    <property type="match status" value="1"/>
</dbReference>
<keyword evidence="5 6" id="KW-0408">Iron</keyword>
<dbReference type="GO" id="GO:0009055">
    <property type="term" value="F:electron transfer activity"/>
    <property type="evidence" value="ECO:0007669"/>
    <property type="project" value="InterPro"/>
</dbReference>
<dbReference type="InterPro" id="IPR009056">
    <property type="entry name" value="Cyt_c-like_dom"/>
</dbReference>
<keyword evidence="3 6" id="KW-0479">Metal-binding</keyword>
<dbReference type="HOGENOM" id="CLU_133112_1_0_4"/>
<dbReference type="SUPFAM" id="SSF46626">
    <property type="entry name" value="Cytochrome c"/>
    <property type="match status" value="1"/>
</dbReference>
<keyword evidence="1" id="KW-0813">Transport</keyword>
<evidence type="ECO:0000256" key="3">
    <source>
        <dbReference type="ARBA" id="ARBA00022723"/>
    </source>
</evidence>
<feature type="binding site" description="covalent" evidence="6">
    <location>
        <position position="81"/>
    </location>
    <ligand>
        <name>heme c</name>
        <dbReference type="ChEBI" id="CHEBI:61717"/>
    </ligand>
</feature>
<feature type="binding site" description="axial binding residue" evidence="6">
    <location>
        <position position="38"/>
    </location>
    <ligand>
        <name>heme c</name>
        <dbReference type="ChEBI" id="CHEBI:61717"/>
    </ligand>
    <ligandPart>
        <name>Fe</name>
        <dbReference type="ChEBI" id="CHEBI:18248"/>
    </ligandPart>
</feature>
<keyword evidence="2 6" id="KW-0349">Heme</keyword>
<keyword evidence="4" id="KW-0249">Electron transport</keyword>
<dbReference type="PRINTS" id="PR00606">
    <property type="entry name" value="CYTCHROMECID"/>
</dbReference>
<comment type="PTM">
    <text evidence="6">Binds 1 heme c group covalently per subunit.</text>
</comment>
<protein>
    <submittedName>
        <fullName evidence="9">Cytochrome c class I</fullName>
    </submittedName>
</protein>
<dbReference type="Pfam" id="PF00034">
    <property type="entry name" value="Cytochrom_C"/>
    <property type="match status" value="1"/>
</dbReference>
<feature type="binding site" description="covalent" evidence="6">
    <location>
        <position position="34"/>
    </location>
    <ligand>
        <name>heme c</name>
        <dbReference type="ChEBI" id="CHEBI:61717"/>
    </ligand>
</feature>
<evidence type="ECO:0000256" key="6">
    <source>
        <dbReference type="PIRSR" id="PIRSR602324-1"/>
    </source>
</evidence>
<reference evidence="9" key="2">
    <citation type="submission" date="2009-09" db="EMBL/GenBank/DDBJ databases">
        <title>Complete sequence of chromosome of Candidatus Accumulibacter phosphatis clade IIA str. UW-1.</title>
        <authorList>
            <consortium name="US DOE Joint Genome Institute"/>
            <person name="Martin H.G."/>
            <person name="Ivanova N."/>
            <person name="Kunin V."/>
            <person name="Warnecke F."/>
            <person name="Barry K."/>
            <person name="He S."/>
            <person name="Salamov A."/>
            <person name="Szeto E."/>
            <person name="Dalin E."/>
            <person name="Pangilinan J.L."/>
            <person name="Lapidus A."/>
            <person name="Lowry S."/>
            <person name="Kyrpides N.C."/>
            <person name="McMahon K.D."/>
            <person name="Hugenholtz P."/>
        </authorList>
    </citation>
    <scope>NUCLEOTIDE SEQUENCE [LARGE SCALE GENOMIC DNA]</scope>
    <source>
        <strain evidence="9">UW-1</strain>
    </source>
</reference>
<evidence type="ECO:0000256" key="2">
    <source>
        <dbReference type="ARBA" id="ARBA00022617"/>
    </source>
</evidence>
<evidence type="ECO:0000313" key="9">
    <source>
        <dbReference type="EMBL" id="ACV36870.1"/>
    </source>
</evidence>